<evidence type="ECO:0008006" key="5">
    <source>
        <dbReference type="Google" id="ProtNLM"/>
    </source>
</evidence>
<proteinExistence type="predicted"/>
<feature type="region of interest" description="Disordered" evidence="1">
    <location>
        <begin position="21"/>
        <end position="47"/>
    </location>
</feature>
<protein>
    <recommendedName>
        <fullName evidence="5">ER membrane protein complex subunit 10</fullName>
    </recommendedName>
</protein>
<feature type="signal peptide" evidence="2">
    <location>
        <begin position="1"/>
        <end position="21"/>
    </location>
</feature>
<feature type="chain" id="PRO_5045359480" description="ER membrane protein complex subunit 10" evidence="2">
    <location>
        <begin position="22"/>
        <end position="251"/>
    </location>
</feature>
<dbReference type="PANTHER" id="PTHR39219">
    <property type="entry name" value="ER MEMBRANE PROTEIN COMPLEX SUBUNIT 10"/>
    <property type="match status" value="1"/>
</dbReference>
<evidence type="ECO:0000256" key="2">
    <source>
        <dbReference type="SAM" id="SignalP"/>
    </source>
</evidence>
<accession>A0ABR3P6L1</accession>
<organism evidence="3 4">
    <name type="scientific">Neodothiora populina</name>
    <dbReference type="NCBI Taxonomy" id="2781224"/>
    <lineage>
        <taxon>Eukaryota</taxon>
        <taxon>Fungi</taxon>
        <taxon>Dikarya</taxon>
        <taxon>Ascomycota</taxon>
        <taxon>Pezizomycotina</taxon>
        <taxon>Dothideomycetes</taxon>
        <taxon>Dothideomycetidae</taxon>
        <taxon>Dothideales</taxon>
        <taxon>Dothioraceae</taxon>
        <taxon>Neodothiora</taxon>
    </lineage>
</organism>
<evidence type="ECO:0000313" key="3">
    <source>
        <dbReference type="EMBL" id="KAL1301796.1"/>
    </source>
</evidence>
<dbReference type="PANTHER" id="PTHR39219:SF1">
    <property type="entry name" value="ER MEMBRANE PROTEIN COMPLEX SUBUNIT 10"/>
    <property type="match status" value="1"/>
</dbReference>
<feature type="region of interest" description="Disordered" evidence="1">
    <location>
        <begin position="126"/>
        <end position="146"/>
    </location>
</feature>
<comment type="caution">
    <text evidence="3">The sequence shown here is derived from an EMBL/GenBank/DDBJ whole genome shotgun (WGS) entry which is preliminary data.</text>
</comment>
<reference evidence="3 4" key="1">
    <citation type="submission" date="2024-07" db="EMBL/GenBank/DDBJ databases">
        <title>Draft sequence of the Neodothiora populina.</title>
        <authorList>
            <person name="Drown D.D."/>
            <person name="Schuette U.S."/>
            <person name="Buechlein A.B."/>
            <person name="Rusch D.R."/>
            <person name="Winton L.W."/>
            <person name="Adams G.A."/>
        </authorList>
    </citation>
    <scope>NUCLEOTIDE SEQUENCE [LARGE SCALE GENOMIC DNA]</scope>
    <source>
        <strain evidence="3 4">CPC 39397</strain>
    </source>
</reference>
<feature type="region of interest" description="Disordered" evidence="1">
    <location>
        <begin position="202"/>
        <end position="221"/>
    </location>
</feature>
<dbReference type="EMBL" id="JBFMKM010000013">
    <property type="protein sequence ID" value="KAL1301796.1"/>
    <property type="molecule type" value="Genomic_DNA"/>
</dbReference>
<dbReference type="Pfam" id="PF21203">
    <property type="entry name" value="ECM10"/>
    <property type="match status" value="1"/>
</dbReference>
<dbReference type="Proteomes" id="UP001562354">
    <property type="component" value="Unassembled WGS sequence"/>
</dbReference>
<dbReference type="GeneID" id="95979690"/>
<dbReference type="RefSeq" id="XP_069198072.1">
    <property type="nucleotide sequence ID" value="XM_069345865.1"/>
</dbReference>
<name>A0ABR3P6L1_9PEZI</name>
<keyword evidence="2" id="KW-0732">Signal</keyword>
<feature type="compositionally biased region" description="Low complexity" evidence="1">
    <location>
        <begin position="28"/>
        <end position="39"/>
    </location>
</feature>
<evidence type="ECO:0000256" key="1">
    <source>
        <dbReference type="SAM" id="MobiDB-lite"/>
    </source>
</evidence>
<feature type="compositionally biased region" description="Low complexity" evidence="1">
    <location>
        <begin position="126"/>
        <end position="140"/>
    </location>
</feature>
<gene>
    <name evidence="3" type="ORF">AAFC00_005991</name>
</gene>
<feature type="compositionally biased region" description="Basic and acidic residues" evidence="1">
    <location>
        <begin position="209"/>
        <end position="218"/>
    </location>
</feature>
<keyword evidence="4" id="KW-1185">Reference proteome</keyword>
<evidence type="ECO:0000313" key="4">
    <source>
        <dbReference type="Proteomes" id="UP001562354"/>
    </source>
</evidence>
<sequence>MRPSTLFSALLLAIPATLARSAPNSKTPQQEQQQQQQQQRPPPAALPQTSHKLTVYTQQASTKAKLLEVSYLFPSLNTTIESYTPYSQTSNAVTTTTADIVKLGFYGPPSSADKKQSLWHGIATSPESLSFSSSSSATSSQKKPAEDARRTIKIYLDDRGEPWHIGFSAATATDSTSTTATTSDGLKIQLVSLNKGPQPILNKPIVVSKDGKKGTGKGDDEEEEKTFLQKYWWAIALFLVIQLAMGGGGDK</sequence>